<dbReference type="Pfam" id="PF02926">
    <property type="entry name" value="THUMP"/>
    <property type="match status" value="1"/>
</dbReference>
<dbReference type="InterPro" id="IPR049961">
    <property type="entry name" value="ThiI_N"/>
</dbReference>
<evidence type="ECO:0000256" key="9">
    <source>
        <dbReference type="HAMAP-Rule" id="MF_00021"/>
    </source>
</evidence>
<dbReference type="InterPro" id="IPR020536">
    <property type="entry name" value="ThiI_AANH"/>
</dbReference>
<proteinExistence type="inferred from homology"/>
<dbReference type="EMBL" id="MEZK01000004">
    <property type="protein sequence ID" value="OGD63849.1"/>
    <property type="molecule type" value="Genomic_DNA"/>
</dbReference>
<dbReference type="PANTHER" id="PTHR43209">
    <property type="entry name" value="TRNA SULFURTRANSFERASE"/>
    <property type="match status" value="1"/>
</dbReference>
<comment type="catalytic activity">
    <reaction evidence="9">
        <text>[ThiI sulfur-carrier protein]-S-sulfanyl-L-cysteine + a uridine in tRNA + 2 reduced [2Fe-2S]-[ferredoxin] + ATP + H(+) = [ThiI sulfur-carrier protein]-L-cysteine + a 4-thiouridine in tRNA + 2 oxidized [2Fe-2S]-[ferredoxin] + AMP + diphosphate</text>
        <dbReference type="Rhea" id="RHEA:24176"/>
        <dbReference type="Rhea" id="RHEA-COMP:10000"/>
        <dbReference type="Rhea" id="RHEA-COMP:10001"/>
        <dbReference type="Rhea" id="RHEA-COMP:13337"/>
        <dbReference type="Rhea" id="RHEA-COMP:13338"/>
        <dbReference type="Rhea" id="RHEA-COMP:13339"/>
        <dbReference type="Rhea" id="RHEA-COMP:13340"/>
        <dbReference type="ChEBI" id="CHEBI:15378"/>
        <dbReference type="ChEBI" id="CHEBI:29950"/>
        <dbReference type="ChEBI" id="CHEBI:30616"/>
        <dbReference type="ChEBI" id="CHEBI:33019"/>
        <dbReference type="ChEBI" id="CHEBI:33737"/>
        <dbReference type="ChEBI" id="CHEBI:33738"/>
        <dbReference type="ChEBI" id="CHEBI:61963"/>
        <dbReference type="ChEBI" id="CHEBI:65315"/>
        <dbReference type="ChEBI" id="CHEBI:136798"/>
        <dbReference type="ChEBI" id="CHEBI:456215"/>
        <dbReference type="EC" id="2.8.1.4"/>
    </reaction>
</comment>
<dbReference type="AlphaFoldDB" id="A0A1F5E8W0"/>
<comment type="subcellular location">
    <subcellularLocation>
        <location evidence="1 9">Cytoplasm</location>
    </subcellularLocation>
</comment>
<comment type="caution">
    <text evidence="11">The sequence shown here is derived from an EMBL/GenBank/DDBJ whole genome shotgun (WGS) entry which is preliminary data.</text>
</comment>
<evidence type="ECO:0000256" key="2">
    <source>
        <dbReference type="ARBA" id="ARBA00022490"/>
    </source>
</evidence>
<dbReference type="PANTHER" id="PTHR43209:SF1">
    <property type="entry name" value="TRNA SULFURTRANSFERASE"/>
    <property type="match status" value="1"/>
</dbReference>
<evidence type="ECO:0000313" key="11">
    <source>
        <dbReference type="EMBL" id="OGD63849.1"/>
    </source>
</evidence>
<dbReference type="GO" id="GO:0004810">
    <property type="term" value="F:CCA tRNA nucleotidyltransferase activity"/>
    <property type="evidence" value="ECO:0007669"/>
    <property type="project" value="InterPro"/>
</dbReference>
<evidence type="ECO:0000256" key="5">
    <source>
        <dbReference type="ARBA" id="ARBA00022741"/>
    </source>
</evidence>
<dbReference type="GO" id="GO:0005829">
    <property type="term" value="C:cytosol"/>
    <property type="evidence" value="ECO:0007669"/>
    <property type="project" value="TreeGrafter"/>
</dbReference>
<keyword evidence="3 9" id="KW-0820">tRNA-binding</keyword>
<feature type="domain" description="THUMP" evidence="10">
    <location>
        <begin position="60"/>
        <end position="163"/>
    </location>
</feature>
<feature type="binding site" evidence="9">
    <location>
        <position position="264"/>
    </location>
    <ligand>
        <name>ATP</name>
        <dbReference type="ChEBI" id="CHEBI:30616"/>
    </ligand>
</feature>
<dbReference type="SMART" id="SM00981">
    <property type="entry name" value="THUMP"/>
    <property type="match status" value="1"/>
</dbReference>
<feature type="binding site" evidence="9">
    <location>
        <position position="286"/>
    </location>
    <ligand>
        <name>ATP</name>
        <dbReference type="ChEBI" id="CHEBI:30616"/>
    </ligand>
</feature>
<dbReference type="PROSITE" id="PS51165">
    <property type="entry name" value="THUMP"/>
    <property type="match status" value="1"/>
</dbReference>
<dbReference type="GO" id="GO:0009228">
    <property type="term" value="P:thiamine biosynthetic process"/>
    <property type="evidence" value="ECO:0007669"/>
    <property type="project" value="UniProtKB-KW"/>
</dbReference>
<dbReference type="CDD" id="cd11716">
    <property type="entry name" value="THUMP_ThiI"/>
    <property type="match status" value="1"/>
</dbReference>
<keyword evidence="2 9" id="KW-0963">Cytoplasm</keyword>
<dbReference type="GO" id="GO:0000049">
    <property type="term" value="F:tRNA binding"/>
    <property type="evidence" value="ECO:0007669"/>
    <property type="project" value="UniProtKB-UniRule"/>
</dbReference>
<dbReference type="GO" id="GO:0009229">
    <property type="term" value="P:thiamine diphosphate biosynthetic process"/>
    <property type="evidence" value="ECO:0007669"/>
    <property type="project" value="UniProtKB-UniRule"/>
</dbReference>
<dbReference type="InterPro" id="IPR050102">
    <property type="entry name" value="tRNA_sulfurtransferase_ThiI"/>
</dbReference>
<dbReference type="InterPro" id="IPR054173">
    <property type="entry name" value="ThiI_fer"/>
</dbReference>
<comment type="pathway">
    <text evidence="9">Cofactor biosynthesis; thiamine diphosphate biosynthesis.</text>
</comment>
<dbReference type="GO" id="GO:0002937">
    <property type="term" value="P:tRNA 4-thiouridine biosynthesis"/>
    <property type="evidence" value="ECO:0007669"/>
    <property type="project" value="TreeGrafter"/>
</dbReference>
<dbReference type="InterPro" id="IPR003720">
    <property type="entry name" value="tRNA_STrfase"/>
</dbReference>
<keyword evidence="8 9" id="KW-0784">Thiamine biosynthesis</keyword>
<dbReference type="Pfam" id="PF22025">
    <property type="entry name" value="ThiI_fer"/>
    <property type="match status" value="1"/>
</dbReference>
<comment type="function">
    <text evidence="9">Catalyzes the ATP-dependent transfer of a sulfur to tRNA to produce 4-thiouridine in position 8 of tRNAs, which functions as a near-UV photosensor. Also catalyzes the transfer of sulfur to the sulfur carrier protein ThiS, forming ThiS-thiocarboxylate. This is a step in the synthesis of thiazole, in the thiamine biosynthesis pathway. The sulfur is donated as persulfide by IscS.</text>
</comment>
<dbReference type="Gene3D" id="3.30.2130.30">
    <property type="match status" value="1"/>
</dbReference>
<dbReference type="InterPro" id="IPR014729">
    <property type="entry name" value="Rossmann-like_a/b/a_fold"/>
</dbReference>
<feature type="binding site" evidence="9">
    <location>
        <begin position="206"/>
        <end position="207"/>
    </location>
    <ligand>
        <name>ATP</name>
        <dbReference type="ChEBI" id="CHEBI:30616"/>
    </ligand>
</feature>
<evidence type="ECO:0000256" key="6">
    <source>
        <dbReference type="ARBA" id="ARBA00022840"/>
    </source>
</evidence>
<dbReference type="SUPFAM" id="SSF143437">
    <property type="entry name" value="THUMP domain-like"/>
    <property type="match status" value="1"/>
</dbReference>
<dbReference type="NCBIfam" id="TIGR00342">
    <property type="entry name" value="tRNA uracil 4-sulfurtransferase ThiI"/>
    <property type="match status" value="1"/>
</dbReference>
<evidence type="ECO:0000256" key="7">
    <source>
        <dbReference type="ARBA" id="ARBA00022884"/>
    </source>
</evidence>
<organism evidence="11 12">
    <name type="scientific">Candidatus Beckwithbacteria bacterium RBG_13_42_9</name>
    <dbReference type="NCBI Taxonomy" id="1797457"/>
    <lineage>
        <taxon>Bacteria</taxon>
        <taxon>Candidatus Beckwithiibacteriota</taxon>
    </lineage>
</organism>
<keyword evidence="4 9" id="KW-0808">Transferase</keyword>
<evidence type="ECO:0000313" key="12">
    <source>
        <dbReference type="Proteomes" id="UP000177006"/>
    </source>
</evidence>
<reference evidence="11 12" key="1">
    <citation type="journal article" date="2016" name="Nat. Commun.">
        <title>Thousands of microbial genomes shed light on interconnected biogeochemical processes in an aquifer system.</title>
        <authorList>
            <person name="Anantharaman K."/>
            <person name="Brown C.T."/>
            <person name="Hug L.A."/>
            <person name="Sharon I."/>
            <person name="Castelle C.J."/>
            <person name="Probst A.J."/>
            <person name="Thomas B.C."/>
            <person name="Singh A."/>
            <person name="Wilkins M.J."/>
            <person name="Karaoz U."/>
            <person name="Brodie E.L."/>
            <person name="Williams K.H."/>
            <person name="Hubbard S.S."/>
            <person name="Banfield J.F."/>
        </authorList>
    </citation>
    <scope>NUCLEOTIDE SEQUENCE [LARGE SCALE GENOMIC DNA]</scope>
</reference>
<keyword evidence="5 9" id="KW-0547">Nucleotide-binding</keyword>
<comment type="catalytic activity">
    <reaction evidence="9">
        <text>[ThiS sulfur-carrier protein]-C-terminal Gly-Gly-AMP + S-sulfanyl-L-cysteinyl-[cysteine desulfurase] + AH2 = [ThiS sulfur-carrier protein]-C-terminal-Gly-aminoethanethioate + L-cysteinyl-[cysteine desulfurase] + A + AMP + 2 H(+)</text>
        <dbReference type="Rhea" id="RHEA:43340"/>
        <dbReference type="Rhea" id="RHEA-COMP:12157"/>
        <dbReference type="Rhea" id="RHEA-COMP:12158"/>
        <dbReference type="Rhea" id="RHEA-COMP:12910"/>
        <dbReference type="Rhea" id="RHEA-COMP:19908"/>
        <dbReference type="ChEBI" id="CHEBI:13193"/>
        <dbReference type="ChEBI" id="CHEBI:15378"/>
        <dbReference type="ChEBI" id="CHEBI:17499"/>
        <dbReference type="ChEBI" id="CHEBI:29950"/>
        <dbReference type="ChEBI" id="CHEBI:61963"/>
        <dbReference type="ChEBI" id="CHEBI:90618"/>
        <dbReference type="ChEBI" id="CHEBI:232372"/>
        <dbReference type="ChEBI" id="CHEBI:456215"/>
    </reaction>
</comment>
<evidence type="ECO:0000256" key="4">
    <source>
        <dbReference type="ARBA" id="ARBA00022679"/>
    </source>
</evidence>
<keyword evidence="6 9" id="KW-0067">ATP-binding</keyword>
<evidence type="ECO:0000256" key="3">
    <source>
        <dbReference type="ARBA" id="ARBA00022555"/>
    </source>
</evidence>
<dbReference type="GO" id="GO:0140741">
    <property type="term" value="F:tRNA-uracil-4 sulfurtransferase activity"/>
    <property type="evidence" value="ECO:0007669"/>
    <property type="project" value="UniProtKB-EC"/>
</dbReference>
<protein>
    <recommendedName>
        <fullName evidence="9">Probable tRNA sulfurtransferase</fullName>
        <ecNumber evidence="9">2.8.1.4</ecNumber>
    </recommendedName>
    <alternativeName>
        <fullName evidence="9">Sulfur carrier protein ThiS sulfurtransferase</fullName>
    </alternativeName>
    <alternativeName>
        <fullName evidence="9">Thiamine biosynthesis protein ThiI</fullName>
    </alternativeName>
    <alternativeName>
        <fullName evidence="9">tRNA 4-thiouridine synthase</fullName>
    </alternativeName>
</protein>
<evidence type="ECO:0000259" key="10">
    <source>
        <dbReference type="PROSITE" id="PS51165"/>
    </source>
</evidence>
<name>A0A1F5E8W0_9BACT</name>
<feature type="binding site" evidence="9">
    <location>
        <position position="295"/>
    </location>
    <ligand>
        <name>ATP</name>
        <dbReference type="ChEBI" id="CHEBI:30616"/>
    </ligand>
</feature>
<dbReference type="UniPathway" id="UPA00060"/>
<dbReference type="GO" id="GO:0052837">
    <property type="term" value="P:thiazole biosynthetic process"/>
    <property type="evidence" value="ECO:0007669"/>
    <property type="project" value="TreeGrafter"/>
</dbReference>
<comment type="similarity">
    <text evidence="9">Belongs to the ThiI family.</text>
</comment>
<dbReference type="SUPFAM" id="SSF52402">
    <property type="entry name" value="Adenine nucleotide alpha hydrolases-like"/>
    <property type="match status" value="1"/>
</dbReference>
<dbReference type="Gene3D" id="3.40.50.620">
    <property type="entry name" value="HUPs"/>
    <property type="match status" value="1"/>
</dbReference>
<keyword evidence="7 9" id="KW-0694">RNA-binding</keyword>
<accession>A0A1F5E8W0</accession>
<evidence type="ECO:0000256" key="1">
    <source>
        <dbReference type="ARBA" id="ARBA00004496"/>
    </source>
</evidence>
<dbReference type="CDD" id="cd01712">
    <property type="entry name" value="PPase_ThiI"/>
    <property type="match status" value="1"/>
</dbReference>
<dbReference type="Pfam" id="PF02568">
    <property type="entry name" value="ThiI"/>
    <property type="match status" value="1"/>
</dbReference>
<dbReference type="Proteomes" id="UP000177006">
    <property type="component" value="Unassembled WGS sequence"/>
</dbReference>
<dbReference type="STRING" id="1797457.A2160_06430"/>
<feature type="binding site" evidence="9">
    <location>
        <begin position="181"/>
        <end position="182"/>
    </location>
    <ligand>
        <name>ATP</name>
        <dbReference type="ChEBI" id="CHEBI:30616"/>
    </ligand>
</feature>
<dbReference type="HAMAP" id="MF_00021">
    <property type="entry name" value="ThiI"/>
    <property type="match status" value="1"/>
</dbReference>
<sequence>MKRIVLIHYGELGLKGRNRGDFERKLIKNIAEKLKIPSHKFILYDKRIILPLVCQRIEEKRWVEELLTVSGIAWFALAWQVDPDLVEIEKITKKLALKILAKKTFAVRVKRANKNFSLSSIELEKKIGQQIVDQTGNHVNLKSPDITLFIEITDKAAYLFFEKVRGLGGLPTGTSGKILALLSGGIDSPVAAWLLAKRGAQTDLVHFSAFPPGKIKETKITRLYQILKNQLAKTQLYIIPYVYFQLEVLKLPDKFRRYEVLLFRRFMLKTAAALAKNTKAQALATGDNLGQVASQTLENLIVTDKEQEMSIFRPLIGFDKSEIINLAKKIGTYETSIEGYKDCCSLLHKQPVTAGKWETIEEAEGQLDMAGLIKNSLKDVLVIK</sequence>
<dbReference type="InterPro" id="IPR004114">
    <property type="entry name" value="THUMP_dom"/>
</dbReference>
<evidence type="ECO:0000256" key="8">
    <source>
        <dbReference type="ARBA" id="ARBA00022977"/>
    </source>
</evidence>
<dbReference type="EC" id="2.8.1.4" evidence="9"/>
<dbReference type="GO" id="GO:0005524">
    <property type="term" value="F:ATP binding"/>
    <property type="evidence" value="ECO:0007669"/>
    <property type="project" value="UniProtKB-UniRule"/>
</dbReference>
<dbReference type="InterPro" id="IPR049962">
    <property type="entry name" value="THUMP_ThiI"/>
</dbReference>
<gene>
    <name evidence="9" type="primary">thiI</name>
    <name evidence="11" type="ORF">A2160_06430</name>
</gene>